<protein>
    <submittedName>
        <fullName evidence="1">Winged helix DNA-binding domain-containing protein</fullName>
    </submittedName>
</protein>
<dbReference type="GO" id="GO:0003677">
    <property type="term" value="F:DNA binding"/>
    <property type="evidence" value="ECO:0007669"/>
    <property type="project" value="UniProtKB-KW"/>
</dbReference>
<accession>A0ABP9A0P3</accession>
<gene>
    <name evidence="1" type="ORF">GCM10023329_18760</name>
</gene>
<keyword evidence="1" id="KW-0238">DNA-binding</keyword>
<dbReference type="PANTHER" id="PTHR38479:SF2">
    <property type="entry name" value="WINGED HELIX DNA-BINDING DOMAIN-CONTAINING PROTEIN"/>
    <property type="match status" value="1"/>
</dbReference>
<name>A0ABP9A0P3_9ACTN</name>
<dbReference type="RefSeq" id="WP_345611977.1">
    <property type="nucleotide sequence ID" value="NZ_BAABJV010000003.1"/>
</dbReference>
<sequence>MTAAGITTRELNRALLARQGLLEPIDDSVPGILARVGAVQAQSWPAVPVALWTRSARLGPDDFLDAARDGELLLATLLRGTLHMVPASQYPDYAAVTRLTGAADWRRRTKGPAPLVDRLFEELREHTAEQARVPEDVCAFIEAFLERHPDAVTDEEIAFQRQYKWRPFRSTPAFVRTPPDGVWGAKAPEALRAAPPAEPDEAAALERVVRAHLRAFGPAAPDDVATWIGHRTPPVRDVLAAMDDLVTFGQGKRVLYDLPDAPRPDGDTPAPPKLLPAFDSTLLAYHTNHRERILPDAHKGVVYARSNLQIKPSFLVDGLVAGTWAIEVKRRVATVTLRPSEKLAAKDRTSLEDEAERLARFAQPEAKDHAVVMET</sequence>
<dbReference type="EMBL" id="BAABJV010000003">
    <property type="protein sequence ID" value="GAA4771644.1"/>
    <property type="molecule type" value="Genomic_DNA"/>
</dbReference>
<organism evidence="1 2">
    <name type="scientific">Streptomyces sanyensis</name>
    <dbReference type="NCBI Taxonomy" id="568869"/>
    <lineage>
        <taxon>Bacteria</taxon>
        <taxon>Bacillati</taxon>
        <taxon>Actinomycetota</taxon>
        <taxon>Actinomycetes</taxon>
        <taxon>Kitasatosporales</taxon>
        <taxon>Streptomycetaceae</taxon>
        <taxon>Streptomyces</taxon>
    </lineage>
</organism>
<evidence type="ECO:0000313" key="1">
    <source>
        <dbReference type="EMBL" id="GAA4771644.1"/>
    </source>
</evidence>
<evidence type="ECO:0000313" key="2">
    <source>
        <dbReference type="Proteomes" id="UP001501147"/>
    </source>
</evidence>
<comment type="caution">
    <text evidence="1">The sequence shown here is derived from an EMBL/GenBank/DDBJ whole genome shotgun (WGS) entry which is preliminary data.</text>
</comment>
<dbReference type="InterPro" id="IPR009351">
    <property type="entry name" value="AlkZ-like"/>
</dbReference>
<dbReference type="Pfam" id="PF06224">
    <property type="entry name" value="AlkZ-like"/>
    <property type="match status" value="1"/>
</dbReference>
<reference evidence="2" key="1">
    <citation type="journal article" date="2019" name="Int. J. Syst. Evol. Microbiol.">
        <title>The Global Catalogue of Microorganisms (GCM) 10K type strain sequencing project: providing services to taxonomists for standard genome sequencing and annotation.</title>
        <authorList>
            <consortium name="The Broad Institute Genomics Platform"/>
            <consortium name="The Broad Institute Genome Sequencing Center for Infectious Disease"/>
            <person name="Wu L."/>
            <person name="Ma J."/>
        </authorList>
    </citation>
    <scope>NUCLEOTIDE SEQUENCE [LARGE SCALE GENOMIC DNA]</scope>
    <source>
        <strain evidence="2">JCM 18324</strain>
    </source>
</reference>
<proteinExistence type="predicted"/>
<dbReference type="Proteomes" id="UP001501147">
    <property type="component" value="Unassembled WGS sequence"/>
</dbReference>
<dbReference type="PANTHER" id="PTHR38479">
    <property type="entry name" value="LMO0824 PROTEIN"/>
    <property type="match status" value="1"/>
</dbReference>
<keyword evidence="2" id="KW-1185">Reference proteome</keyword>